<sequence length="134" mass="15310">MEPLRPSERQALQKLTNTVSRTLGKKPATRTEKDYADIMSAARKFVQVFQKPRSERHTTHDVRVLQVFTSWVYYTVEAFRDSALDDACKMSKRDNVQFQIINFCLMIANGQGRAGVSSFLGQHCSNMNPLDYSS</sequence>
<dbReference type="EMBL" id="UZAH01037454">
    <property type="protein sequence ID" value="VDP49457.1"/>
    <property type="molecule type" value="Genomic_DNA"/>
</dbReference>
<dbReference type="Proteomes" id="UP000050761">
    <property type="component" value="Unassembled WGS sequence"/>
</dbReference>
<evidence type="ECO:0000313" key="1">
    <source>
        <dbReference type="EMBL" id="VDP49457.1"/>
    </source>
</evidence>
<dbReference type="WBParaSite" id="HPBE_0002516801-mRNA-1">
    <property type="protein sequence ID" value="HPBE_0002516801-mRNA-1"/>
    <property type="gene ID" value="HPBE_0002516801"/>
</dbReference>
<organism evidence="2 3">
    <name type="scientific">Heligmosomoides polygyrus</name>
    <name type="common">Parasitic roundworm</name>
    <dbReference type="NCBI Taxonomy" id="6339"/>
    <lineage>
        <taxon>Eukaryota</taxon>
        <taxon>Metazoa</taxon>
        <taxon>Ecdysozoa</taxon>
        <taxon>Nematoda</taxon>
        <taxon>Chromadorea</taxon>
        <taxon>Rhabditida</taxon>
        <taxon>Rhabditina</taxon>
        <taxon>Rhabditomorpha</taxon>
        <taxon>Strongyloidea</taxon>
        <taxon>Heligmosomidae</taxon>
        <taxon>Heligmosomoides</taxon>
    </lineage>
</organism>
<keyword evidence="2" id="KW-1185">Reference proteome</keyword>
<evidence type="ECO:0000313" key="2">
    <source>
        <dbReference type="Proteomes" id="UP000050761"/>
    </source>
</evidence>
<evidence type="ECO:0000313" key="3">
    <source>
        <dbReference type="WBParaSite" id="HPBE_0002516801-mRNA-1"/>
    </source>
</evidence>
<protein>
    <submittedName>
        <fullName evidence="1 3">Uncharacterized protein</fullName>
    </submittedName>
</protein>
<gene>
    <name evidence="1" type="ORF">HPBE_LOCUS25167</name>
</gene>
<accession>A0A183GR48</accession>
<proteinExistence type="predicted"/>
<accession>A0A3P8DD86</accession>
<reference evidence="1 2" key="1">
    <citation type="submission" date="2018-11" db="EMBL/GenBank/DDBJ databases">
        <authorList>
            <consortium name="Pathogen Informatics"/>
        </authorList>
    </citation>
    <scope>NUCLEOTIDE SEQUENCE [LARGE SCALE GENOMIC DNA]</scope>
</reference>
<reference evidence="3" key="2">
    <citation type="submission" date="2019-09" db="UniProtKB">
        <authorList>
            <consortium name="WormBaseParasite"/>
        </authorList>
    </citation>
    <scope>IDENTIFICATION</scope>
</reference>
<name>A0A183GR48_HELPZ</name>
<dbReference type="AlphaFoldDB" id="A0A183GR48"/>